<feature type="transmembrane region" description="Helical" evidence="1">
    <location>
        <begin position="52"/>
        <end position="72"/>
    </location>
</feature>
<comment type="caution">
    <text evidence="2">The sequence shown here is derived from an EMBL/GenBank/DDBJ whole genome shotgun (WGS) entry which is preliminary data.</text>
</comment>
<proteinExistence type="predicted"/>
<evidence type="ECO:0000313" key="2">
    <source>
        <dbReference type="EMBL" id="NBI34326.1"/>
    </source>
</evidence>
<reference evidence="2" key="1">
    <citation type="submission" date="2018-08" db="EMBL/GenBank/DDBJ databases">
        <title>Murine metabolic-syndrome-specific gut microbial biobank.</title>
        <authorList>
            <person name="Liu C."/>
        </authorList>
    </citation>
    <scope>NUCLEOTIDE SEQUENCE [LARGE SCALE GENOMIC DNA]</scope>
    <source>
        <strain evidence="2">Z82</strain>
    </source>
</reference>
<keyword evidence="1" id="KW-0812">Transmembrane</keyword>
<keyword evidence="1" id="KW-0472">Membrane</keyword>
<protein>
    <submittedName>
        <fullName evidence="2">Uncharacterized protein</fullName>
    </submittedName>
</protein>
<dbReference type="EMBL" id="QWKH01000022">
    <property type="protein sequence ID" value="NBI34326.1"/>
    <property type="molecule type" value="Genomic_DNA"/>
</dbReference>
<dbReference type="AlphaFoldDB" id="A0A7C9NV79"/>
<keyword evidence="1" id="KW-1133">Transmembrane helix</keyword>
<name>A0A7C9NV79_9BACT</name>
<evidence type="ECO:0000256" key="1">
    <source>
        <dbReference type="SAM" id="Phobius"/>
    </source>
</evidence>
<sequence>MTETDRTLRLINFILCVVTCVTVCWVIIPLAWMIPMTVHSWNIYKGTKPNTVAFGVCTLIFVSLVGGILLLVSKKDNQ</sequence>
<organism evidence="2">
    <name type="scientific">Muribaculaceae bacterium Z82</name>
    <dbReference type="NCBI Taxonomy" id="2304548"/>
    <lineage>
        <taxon>Bacteria</taxon>
        <taxon>Pseudomonadati</taxon>
        <taxon>Bacteroidota</taxon>
        <taxon>Bacteroidia</taxon>
        <taxon>Bacteroidales</taxon>
        <taxon>Muribaculaceae</taxon>
    </lineage>
</organism>
<feature type="transmembrane region" description="Helical" evidence="1">
    <location>
        <begin position="12"/>
        <end position="32"/>
    </location>
</feature>
<gene>
    <name evidence="2" type="ORF">D1639_04630</name>
</gene>
<accession>A0A7C9NV79</accession>